<dbReference type="Proteomes" id="UP000632828">
    <property type="component" value="Unassembled WGS sequence"/>
</dbReference>
<keyword evidence="2" id="KW-1185">Reference proteome</keyword>
<dbReference type="RefSeq" id="WP_191154214.1">
    <property type="nucleotide sequence ID" value="NZ_JACWUN010000004.1"/>
</dbReference>
<dbReference type="AlphaFoldDB" id="A0A8J6QWJ7"/>
<sequence length="89" mass="10232">MKVTYVDAHKEIILENLPHFFSEQLIDDPEALLEQLERELRSLYVRQGNDWTGRGEIGDPRLEATIAVLEAVRAECLQTIESSVHNRSQ</sequence>
<comment type="caution">
    <text evidence="1">The sequence shown here is derived from an EMBL/GenBank/DDBJ whole genome shotgun (WGS) entry which is preliminary data.</text>
</comment>
<evidence type="ECO:0000313" key="2">
    <source>
        <dbReference type="Proteomes" id="UP000632828"/>
    </source>
</evidence>
<accession>A0A8J6QWJ7</accession>
<evidence type="ECO:0000313" key="1">
    <source>
        <dbReference type="EMBL" id="MBD1399936.1"/>
    </source>
</evidence>
<dbReference type="EMBL" id="JACWUN010000004">
    <property type="protein sequence ID" value="MBD1399936.1"/>
    <property type="molecule type" value="Genomic_DNA"/>
</dbReference>
<protein>
    <submittedName>
        <fullName evidence="1">Uncharacterized protein</fullName>
    </submittedName>
</protein>
<reference evidence="1" key="1">
    <citation type="submission" date="2020-09" db="EMBL/GenBank/DDBJ databases">
        <title>Pelobacter alkaliphilus sp. nov., a novel anaerobic arsenate-reducing bacterium from terrestrial mud volcano.</title>
        <authorList>
            <person name="Khomyakova M.A."/>
            <person name="Merkel A.Y."/>
            <person name="Slobodkin A.I."/>
        </authorList>
    </citation>
    <scope>NUCLEOTIDE SEQUENCE</scope>
    <source>
        <strain evidence="1">M08fum</strain>
    </source>
</reference>
<name>A0A8J6QWJ7_9BACT</name>
<gene>
    <name evidence="1" type="ORF">ICT70_04550</name>
</gene>
<organism evidence="1 2">
    <name type="scientific">Pelovirga terrestris</name>
    <dbReference type="NCBI Taxonomy" id="2771352"/>
    <lineage>
        <taxon>Bacteria</taxon>
        <taxon>Pseudomonadati</taxon>
        <taxon>Thermodesulfobacteriota</taxon>
        <taxon>Desulfuromonadia</taxon>
        <taxon>Geobacterales</taxon>
        <taxon>Geobacteraceae</taxon>
        <taxon>Pelovirga</taxon>
    </lineage>
</organism>
<proteinExistence type="predicted"/>